<protein>
    <recommendedName>
        <fullName evidence="4">DUF3169 domain-containing protein</fullName>
    </recommendedName>
</protein>
<feature type="transmembrane region" description="Helical" evidence="1">
    <location>
        <begin position="97"/>
        <end position="121"/>
    </location>
</feature>
<organism evidence="2 3">
    <name type="scientific">Fontibacillus solani</name>
    <dbReference type="NCBI Taxonomy" id="1572857"/>
    <lineage>
        <taxon>Bacteria</taxon>
        <taxon>Bacillati</taxon>
        <taxon>Bacillota</taxon>
        <taxon>Bacilli</taxon>
        <taxon>Bacillales</taxon>
        <taxon>Paenibacillaceae</taxon>
        <taxon>Fontibacillus</taxon>
    </lineage>
</organism>
<evidence type="ECO:0000313" key="2">
    <source>
        <dbReference type="EMBL" id="MBA9088522.1"/>
    </source>
</evidence>
<dbReference type="Pfam" id="PF11368">
    <property type="entry name" value="DUF3169"/>
    <property type="match status" value="1"/>
</dbReference>
<sequence length="256" mass="29041">MMDNPSRTFKTKKTWWIILWAFIGATFGYLFASGMITVPQDADFSFSLVYEYDLMFALLALIVLVLLVWNVIGLFLLNAMNDNVQNSDVPMSPKEKFLGTILKVSTYNTIVTLIWSVLAIAHALGAGSSKDTLSAYMVVNLVSSCVTLLVAMFLQHRTLVIYNKVYPDRMLNLQSNSGKEAERELLAKMDEGERWTVYRSAYSAYKTTNKMLIVGIMLFTLYSVMFGFTPLPIIVLGIILLVQQTAYYREFGKMYK</sequence>
<dbReference type="EMBL" id="JACJIP010000054">
    <property type="protein sequence ID" value="MBA9088522.1"/>
    <property type="molecule type" value="Genomic_DNA"/>
</dbReference>
<dbReference type="Proteomes" id="UP000567067">
    <property type="component" value="Unassembled WGS sequence"/>
</dbReference>
<feature type="transmembrane region" description="Helical" evidence="1">
    <location>
        <begin position="212"/>
        <end position="242"/>
    </location>
</feature>
<gene>
    <name evidence="2" type="ORF">FHR92_005038</name>
</gene>
<proteinExistence type="predicted"/>
<dbReference type="AlphaFoldDB" id="A0A7W3SYI9"/>
<reference evidence="2 3" key="1">
    <citation type="submission" date="2020-08" db="EMBL/GenBank/DDBJ databases">
        <title>Genomic Encyclopedia of Type Strains, Phase III (KMG-III): the genomes of soil and plant-associated and newly described type strains.</title>
        <authorList>
            <person name="Whitman W."/>
        </authorList>
    </citation>
    <scope>NUCLEOTIDE SEQUENCE [LARGE SCALE GENOMIC DNA]</scope>
    <source>
        <strain evidence="2 3">CECT 8693</strain>
    </source>
</reference>
<name>A0A7W3SYI9_9BACL</name>
<evidence type="ECO:0008006" key="4">
    <source>
        <dbReference type="Google" id="ProtNLM"/>
    </source>
</evidence>
<feature type="transmembrane region" description="Helical" evidence="1">
    <location>
        <begin position="133"/>
        <end position="154"/>
    </location>
</feature>
<evidence type="ECO:0000313" key="3">
    <source>
        <dbReference type="Proteomes" id="UP000567067"/>
    </source>
</evidence>
<feature type="transmembrane region" description="Helical" evidence="1">
    <location>
        <begin position="56"/>
        <end position="77"/>
    </location>
</feature>
<accession>A0A7W3SYI9</accession>
<keyword evidence="1" id="KW-1133">Transmembrane helix</keyword>
<evidence type="ECO:0000256" key="1">
    <source>
        <dbReference type="SAM" id="Phobius"/>
    </source>
</evidence>
<keyword evidence="1" id="KW-0472">Membrane</keyword>
<keyword evidence="1" id="KW-0812">Transmembrane</keyword>
<dbReference type="InterPro" id="IPR021509">
    <property type="entry name" value="DUF3169"/>
</dbReference>
<feature type="transmembrane region" description="Helical" evidence="1">
    <location>
        <begin position="15"/>
        <end position="36"/>
    </location>
</feature>
<keyword evidence="3" id="KW-1185">Reference proteome</keyword>
<comment type="caution">
    <text evidence="2">The sequence shown here is derived from an EMBL/GenBank/DDBJ whole genome shotgun (WGS) entry which is preliminary data.</text>
</comment>
<dbReference type="RefSeq" id="WP_182540145.1">
    <property type="nucleotide sequence ID" value="NZ_JACJIP010000054.1"/>
</dbReference>